<dbReference type="Gene3D" id="3.90.550.10">
    <property type="entry name" value="Spore Coat Polysaccharide Biosynthesis Protein SpsA, Chain A"/>
    <property type="match status" value="1"/>
</dbReference>
<organism evidence="2 3">
    <name type="scientific">Planobispora longispora</name>
    <dbReference type="NCBI Taxonomy" id="28887"/>
    <lineage>
        <taxon>Bacteria</taxon>
        <taxon>Bacillati</taxon>
        <taxon>Actinomycetota</taxon>
        <taxon>Actinomycetes</taxon>
        <taxon>Streptosporangiales</taxon>
        <taxon>Streptosporangiaceae</taxon>
        <taxon>Planobispora</taxon>
    </lineage>
</organism>
<comment type="caution">
    <text evidence="2">The sequence shown here is derived from an EMBL/GenBank/DDBJ whole genome shotgun (WGS) entry which is preliminary data.</text>
</comment>
<name>A0A8J3RL06_9ACTN</name>
<dbReference type="InterPro" id="IPR029044">
    <property type="entry name" value="Nucleotide-diphossugar_trans"/>
</dbReference>
<dbReference type="SUPFAM" id="SSF53448">
    <property type="entry name" value="Nucleotide-diphospho-sugar transferases"/>
    <property type="match status" value="1"/>
</dbReference>
<dbReference type="Pfam" id="PF00535">
    <property type="entry name" value="Glycos_transf_2"/>
    <property type="match status" value="1"/>
</dbReference>
<dbReference type="PANTHER" id="PTHR43685:SF3">
    <property type="entry name" value="SLR2126 PROTEIN"/>
    <property type="match status" value="1"/>
</dbReference>
<dbReference type="Proteomes" id="UP000616724">
    <property type="component" value="Unassembled WGS sequence"/>
</dbReference>
<feature type="domain" description="Glycosyltransferase 2-like" evidence="1">
    <location>
        <begin position="41"/>
        <end position="162"/>
    </location>
</feature>
<evidence type="ECO:0000259" key="1">
    <source>
        <dbReference type="Pfam" id="PF00535"/>
    </source>
</evidence>
<dbReference type="CDD" id="cd00761">
    <property type="entry name" value="Glyco_tranf_GTA_type"/>
    <property type="match status" value="1"/>
</dbReference>
<evidence type="ECO:0000313" key="2">
    <source>
        <dbReference type="EMBL" id="GIH75747.1"/>
    </source>
</evidence>
<dbReference type="InterPro" id="IPR050834">
    <property type="entry name" value="Glycosyltransf_2"/>
</dbReference>
<keyword evidence="3" id="KW-1185">Reference proteome</keyword>
<sequence length="573" mass="63349">MHIGTASPDGAGVPRPLIRRNDFGCLTPPALGGWTPRRTVSVVIPAYLCEDTLPLTLASLAGQSYPGHLMEVVVVDDSEDGSLRLPDLVPENTRIVRPRPGGWGIANAFHSGVTAAEGEIVHRIDSDLVLVREHVEAQMRWHHLADYLVLLGHLRFNEWDPERLSAAEVHAAVAAGNVAELFDGEGTPQWTEAVWDGTGDLRRAGLDVFRLHVGATASLPRELYLRVGGMDTALPRGSDTEIGYRLAQAGAAFVADRESHCRHLGSSTVMRRQEEVQRYTKPFMAERVPHRQYRSPKGPGRRYLVPRVEAVVTVDGHTLEDVRATVNALLASWMTDLSVTLVGSWSRLTDERRSPLDDPLLDLRLIRETFRGESRVRCLEEAAETAFPSPFRFRCPAGWAPEPETLGWLVKFADERTLGLVSLVLDEHREVVTARLERTAVLSRAWLLAEPGEDLDEIVHRISDVVWEDGRRWGILPAGTPGATAGIGPAIQTEQWRRRAERWERRARRWKQKALGRRTGQLDGVPVRRLRRAVGKGLRLVGAARITGAAAARVTGAAGTAGTAAARRQRFGR</sequence>
<accession>A0A8J3RL06</accession>
<evidence type="ECO:0000313" key="3">
    <source>
        <dbReference type="Proteomes" id="UP000616724"/>
    </source>
</evidence>
<gene>
    <name evidence="2" type="ORF">Plo01_21760</name>
</gene>
<dbReference type="PANTHER" id="PTHR43685">
    <property type="entry name" value="GLYCOSYLTRANSFERASE"/>
    <property type="match status" value="1"/>
</dbReference>
<proteinExistence type="predicted"/>
<dbReference type="AlphaFoldDB" id="A0A8J3RL06"/>
<dbReference type="EMBL" id="BOOH01000018">
    <property type="protein sequence ID" value="GIH75747.1"/>
    <property type="molecule type" value="Genomic_DNA"/>
</dbReference>
<dbReference type="RefSeq" id="WP_203890416.1">
    <property type="nucleotide sequence ID" value="NZ_BOOH01000018.1"/>
</dbReference>
<reference evidence="2 3" key="1">
    <citation type="submission" date="2021-01" db="EMBL/GenBank/DDBJ databases">
        <title>Whole genome shotgun sequence of Planobispora longispora NBRC 13918.</title>
        <authorList>
            <person name="Komaki H."/>
            <person name="Tamura T."/>
        </authorList>
    </citation>
    <scope>NUCLEOTIDE SEQUENCE [LARGE SCALE GENOMIC DNA]</scope>
    <source>
        <strain evidence="2 3">NBRC 13918</strain>
    </source>
</reference>
<dbReference type="InterPro" id="IPR001173">
    <property type="entry name" value="Glyco_trans_2-like"/>
</dbReference>
<protein>
    <recommendedName>
        <fullName evidence="1">Glycosyltransferase 2-like domain-containing protein</fullName>
    </recommendedName>
</protein>